<dbReference type="EMBL" id="BLLF01001791">
    <property type="protein sequence ID" value="GFH21260.1"/>
    <property type="molecule type" value="Genomic_DNA"/>
</dbReference>
<feature type="signal peptide" evidence="1">
    <location>
        <begin position="1"/>
        <end position="28"/>
    </location>
</feature>
<dbReference type="InterPro" id="IPR027417">
    <property type="entry name" value="P-loop_NTPase"/>
</dbReference>
<protein>
    <submittedName>
        <fullName evidence="2">Tr-type G domain-containing protein</fullName>
    </submittedName>
</protein>
<name>A0A699ZJL6_HAELA</name>
<comment type="caution">
    <text evidence="2">The sequence shown here is derived from an EMBL/GenBank/DDBJ whole genome shotgun (WGS) entry which is preliminary data.</text>
</comment>
<organism evidence="2 3">
    <name type="scientific">Haematococcus lacustris</name>
    <name type="common">Green alga</name>
    <name type="synonym">Haematococcus pluvialis</name>
    <dbReference type="NCBI Taxonomy" id="44745"/>
    <lineage>
        <taxon>Eukaryota</taxon>
        <taxon>Viridiplantae</taxon>
        <taxon>Chlorophyta</taxon>
        <taxon>core chlorophytes</taxon>
        <taxon>Chlorophyceae</taxon>
        <taxon>CS clade</taxon>
        <taxon>Chlamydomonadales</taxon>
        <taxon>Haematococcaceae</taxon>
        <taxon>Haematococcus</taxon>
    </lineage>
</organism>
<keyword evidence="3" id="KW-1185">Reference proteome</keyword>
<evidence type="ECO:0000313" key="2">
    <source>
        <dbReference type="EMBL" id="GFH21260.1"/>
    </source>
</evidence>
<dbReference type="AlphaFoldDB" id="A0A699ZJL6"/>
<gene>
    <name evidence="2" type="ORF">HaLaN_18523</name>
</gene>
<evidence type="ECO:0000313" key="3">
    <source>
        <dbReference type="Proteomes" id="UP000485058"/>
    </source>
</evidence>
<dbReference type="SUPFAM" id="SSF52540">
    <property type="entry name" value="P-loop containing nucleoside triphosphate hydrolases"/>
    <property type="match status" value="1"/>
</dbReference>
<evidence type="ECO:0000256" key="1">
    <source>
        <dbReference type="SAM" id="SignalP"/>
    </source>
</evidence>
<reference evidence="2 3" key="1">
    <citation type="submission" date="2020-02" db="EMBL/GenBank/DDBJ databases">
        <title>Draft genome sequence of Haematococcus lacustris strain NIES-144.</title>
        <authorList>
            <person name="Morimoto D."/>
            <person name="Nakagawa S."/>
            <person name="Yoshida T."/>
            <person name="Sawayama S."/>
        </authorList>
    </citation>
    <scope>NUCLEOTIDE SEQUENCE [LARGE SCALE GENOMIC DNA]</scope>
    <source>
        <strain evidence="2 3">NIES-144</strain>
    </source>
</reference>
<dbReference type="Gene3D" id="3.40.50.300">
    <property type="entry name" value="P-loop containing nucleotide triphosphate hydrolases"/>
    <property type="match status" value="1"/>
</dbReference>
<dbReference type="Proteomes" id="UP000485058">
    <property type="component" value="Unassembled WGS sequence"/>
</dbReference>
<feature type="chain" id="PRO_5025528508" evidence="1">
    <location>
        <begin position="29"/>
        <end position="104"/>
    </location>
</feature>
<proteinExistence type="predicted"/>
<sequence length="104" mass="11282">MGREHLAVATALDLPVIVVITKVDAVDAQQLQAVVREIQTLHRAAAPPQLPDVPECESAPWVTSQQQAEEIGAHLNHWLLDDVGSDLLELFNFDGDEAALRPGV</sequence>
<keyword evidence="1" id="KW-0732">Signal</keyword>
<accession>A0A699ZJL6</accession>